<evidence type="ECO:0000256" key="1">
    <source>
        <dbReference type="ARBA" id="ARBA00009437"/>
    </source>
</evidence>
<dbReference type="InterPro" id="IPR036388">
    <property type="entry name" value="WH-like_DNA-bd_sf"/>
</dbReference>
<dbReference type="SUPFAM" id="SSF46785">
    <property type="entry name" value="Winged helix' DNA-binding domain"/>
    <property type="match status" value="1"/>
</dbReference>
<organism evidence="6 7">
    <name type="scientific">Candidatus Alectryocaccomicrobium excrementavium</name>
    <dbReference type="NCBI Taxonomy" id="2840668"/>
    <lineage>
        <taxon>Bacteria</taxon>
        <taxon>Bacillati</taxon>
        <taxon>Bacillota</taxon>
        <taxon>Clostridia</taxon>
        <taxon>Candidatus Alectryocaccomicrobium</taxon>
    </lineage>
</organism>
<proteinExistence type="inferred from homology"/>
<reference evidence="6" key="1">
    <citation type="submission" date="2020-10" db="EMBL/GenBank/DDBJ databases">
        <authorList>
            <person name="Gilroy R."/>
        </authorList>
    </citation>
    <scope>NUCLEOTIDE SEQUENCE</scope>
    <source>
        <strain evidence="6">13766</strain>
    </source>
</reference>
<dbReference type="Gene3D" id="1.10.10.10">
    <property type="entry name" value="Winged helix-like DNA-binding domain superfamily/Winged helix DNA-binding domain"/>
    <property type="match status" value="1"/>
</dbReference>
<dbReference type="PRINTS" id="PR00039">
    <property type="entry name" value="HTHLYSR"/>
</dbReference>
<comment type="similarity">
    <text evidence="1">Belongs to the LysR transcriptional regulatory family.</text>
</comment>
<feature type="domain" description="HTH lysR-type" evidence="5">
    <location>
        <begin position="1"/>
        <end position="58"/>
    </location>
</feature>
<evidence type="ECO:0000256" key="4">
    <source>
        <dbReference type="ARBA" id="ARBA00023163"/>
    </source>
</evidence>
<evidence type="ECO:0000313" key="6">
    <source>
        <dbReference type="EMBL" id="HIS93565.1"/>
    </source>
</evidence>
<dbReference type="Gene3D" id="3.40.190.290">
    <property type="match status" value="1"/>
</dbReference>
<dbReference type="GO" id="GO:0000976">
    <property type="term" value="F:transcription cis-regulatory region binding"/>
    <property type="evidence" value="ECO:0007669"/>
    <property type="project" value="TreeGrafter"/>
</dbReference>
<keyword evidence="4" id="KW-0804">Transcription</keyword>
<accession>A0A9D1K6Y8</accession>
<dbReference type="GO" id="GO:0003700">
    <property type="term" value="F:DNA-binding transcription factor activity"/>
    <property type="evidence" value="ECO:0007669"/>
    <property type="project" value="InterPro"/>
</dbReference>
<dbReference type="InterPro" id="IPR005119">
    <property type="entry name" value="LysR_subst-bd"/>
</dbReference>
<dbReference type="InterPro" id="IPR036390">
    <property type="entry name" value="WH_DNA-bd_sf"/>
</dbReference>
<keyword evidence="3" id="KW-0238">DNA-binding</keyword>
<evidence type="ECO:0000259" key="5">
    <source>
        <dbReference type="PROSITE" id="PS50931"/>
    </source>
</evidence>
<reference evidence="6" key="2">
    <citation type="journal article" date="2021" name="PeerJ">
        <title>Extensive microbial diversity within the chicken gut microbiome revealed by metagenomics and culture.</title>
        <authorList>
            <person name="Gilroy R."/>
            <person name="Ravi A."/>
            <person name="Getino M."/>
            <person name="Pursley I."/>
            <person name="Horton D.L."/>
            <person name="Alikhan N.F."/>
            <person name="Baker D."/>
            <person name="Gharbi K."/>
            <person name="Hall N."/>
            <person name="Watson M."/>
            <person name="Adriaenssens E.M."/>
            <person name="Foster-Nyarko E."/>
            <person name="Jarju S."/>
            <person name="Secka A."/>
            <person name="Antonio M."/>
            <person name="Oren A."/>
            <person name="Chaudhuri R.R."/>
            <person name="La Ragione R."/>
            <person name="Hildebrand F."/>
            <person name="Pallen M.J."/>
        </authorList>
    </citation>
    <scope>NUCLEOTIDE SEQUENCE</scope>
    <source>
        <strain evidence="6">13766</strain>
    </source>
</reference>
<dbReference type="PROSITE" id="PS50931">
    <property type="entry name" value="HTH_LYSR"/>
    <property type="match status" value="1"/>
</dbReference>
<sequence length="295" mass="33688">MIDPKIRTLVTLSELGSYTKTAEALSLTQPAVSHHIRLLEQEFGISIFVKGKRKLKPTPEGVILLKFAHRAIALSQKVHQEIDDYRREARSLTVGITPTASDILVPQVLAAYCNQHPKVRIQIVRGTIKKIDSMLRFYEIDFAIVDGMIKNSTSRSILLGTDYLCLVVAPDHPFARRQSVTLEEMRQEKLVLRLKNAETRKLFEGYLYSHGYSLADFHVMMEIDSVSTIKEIVAANLGISVISHSVCREEERRGELVVVPIENCRMLREINLIYPEDFPYPEMLQELHAEYAKRQ</sequence>
<name>A0A9D1K6Y8_9FIRM</name>
<dbReference type="AlphaFoldDB" id="A0A9D1K6Y8"/>
<protein>
    <submittedName>
        <fullName evidence="6">LysR family transcriptional regulator</fullName>
    </submittedName>
</protein>
<dbReference type="PANTHER" id="PTHR30126">
    <property type="entry name" value="HTH-TYPE TRANSCRIPTIONAL REGULATOR"/>
    <property type="match status" value="1"/>
</dbReference>
<gene>
    <name evidence="6" type="ORF">IAA84_11155</name>
</gene>
<dbReference type="EMBL" id="DVJN01000214">
    <property type="protein sequence ID" value="HIS93565.1"/>
    <property type="molecule type" value="Genomic_DNA"/>
</dbReference>
<dbReference type="PANTHER" id="PTHR30126:SF39">
    <property type="entry name" value="HTH-TYPE TRANSCRIPTIONAL REGULATOR CYSL"/>
    <property type="match status" value="1"/>
</dbReference>
<dbReference type="Pfam" id="PF00126">
    <property type="entry name" value="HTH_1"/>
    <property type="match status" value="1"/>
</dbReference>
<evidence type="ECO:0000256" key="3">
    <source>
        <dbReference type="ARBA" id="ARBA00023125"/>
    </source>
</evidence>
<dbReference type="Proteomes" id="UP000824140">
    <property type="component" value="Unassembled WGS sequence"/>
</dbReference>
<evidence type="ECO:0000256" key="2">
    <source>
        <dbReference type="ARBA" id="ARBA00023015"/>
    </source>
</evidence>
<dbReference type="SUPFAM" id="SSF53850">
    <property type="entry name" value="Periplasmic binding protein-like II"/>
    <property type="match status" value="1"/>
</dbReference>
<keyword evidence="2" id="KW-0805">Transcription regulation</keyword>
<dbReference type="Pfam" id="PF03466">
    <property type="entry name" value="LysR_substrate"/>
    <property type="match status" value="1"/>
</dbReference>
<dbReference type="InterPro" id="IPR000847">
    <property type="entry name" value="LysR_HTH_N"/>
</dbReference>
<evidence type="ECO:0000313" key="7">
    <source>
        <dbReference type="Proteomes" id="UP000824140"/>
    </source>
</evidence>
<comment type="caution">
    <text evidence="6">The sequence shown here is derived from an EMBL/GenBank/DDBJ whole genome shotgun (WGS) entry which is preliminary data.</text>
</comment>